<proteinExistence type="predicted"/>
<evidence type="ECO:0008006" key="2">
    <source>
        <dbReference type="Google" id="ProtNLM"/>
    </source>
</evidence>
<gene>
    <name evidence="1" type="ORF">METZ01_LOCUS36086</name>
</gene>
<protein>
    <recommendedName>
        <fullName evidence="2">Methyltransferase</fullName>
    </recommendedName>
</protein>
<evidence type="ECO:0000313" key="1">
    <source>
        <dbReference type="EMBL" id="SUZ83232.1"/>
    </source>
</evidence>
<dbReference type="EMBL" id="UINC01001541">
    <property type="protein sequence ID" value="SUZ83232.1"/>
    <property type="molecule type" value="Genomic_DNA"/>
</dbReference>
<dbReference type="Pfam" id="PF05711">
    <property type="entry name" value="TylF"/>
    <property type="match status" value="1"/>
</dbReference>
<dbReference type="SUPFAM" id="SSF53335">
    <property type="entry name" value="S-adenosyl-L-methionine-dependent methyltransferases"/>
    <property type="match status" value="1"/>
</dbReference>
<reference evidence="1" key="1">
    <citation type="submission" date="2018-05" db="EMBL/GenBank/DDBJ databases">
        <authorList>
            <person name="Lanie J.A."/>
            <person name="Ng W.-L."/>
            <person name="Kazmierczak K.M."/>
            <person name="Andrzejewski T.M."/>
            <person name="Davidsen T.M."/>
            <person name="Wayne K.J."/>
            <person name="Tettelin H."/>
            <person name="Glass J.I."/>
            <person name="Rusch D."/>
            <person name="Podicherti R."/>
            <person name="Tsui H.-C.T."/>
            <person name="Winkler M.E."/>
        </authorList>
    </citation>
    <scope>NUCLEOTIDE SEQUENCE</scope>
</reference>
<dbReference type="Gene3D" id="3.40.50.150">
    <property type="entry name" value="Vaccinia Virus protein VP39"/>
    <property type="match status" value="1"/>
</dbReference>
<dbReference type="PANTHER" id="PTHR40036:SF1">
    <property type="entry name" value="MACROCIN O-METHYLTRANSFERASE"/>
    <property type="match status" value="1"/>
</dbReference>
<organism evidence="1">
    <name type="scientific">marine metagenome</name>
    <dbReference type="NCBI Taxonomy" id="408172"/>
    <lineage>
        <taxon>unclassified sequences</taxon>
        <taxon>metagenomes</taxon>
        <taxon>ecological metagenomes</taxon>
    </lineage>
</organism>
<accession>A0A381QUZ0</accession>
<name>A0A381QUZ0_9ZZZZ</name>
<dbReference type="InterPro" id="IPR008884">
    <property type="entry name" value="TylF_MeTrfase"/>
</dbReference>
<sequence length="230" mass="27404">MKQKLKTILFKLGLDNVIRYIYRLFFWRKRLFIKYPPYGKKKHNYVISRLDPIRYEAIALALHRIEKEKIFGSIAELGVYRGETSKFLKRLCSNKKIILFDTFEGFPEKDLEVDKDYRFNNTSLEYVKNNISDIRNIEFRVGYFPESAKGLEHEKFCFVLIDMDLYKPTLEGLNFFYPKISRGGYLFVHDYNSPESNYAVSRAVNKFMQDKPELIVEIPDVWGTVLFRKI</sequence>
<dbReference type="InterPro" id="IPR029063">
    <property type="entry name" value="SAM-dependent_MTases_sf"/>
</dbReference>
<dbReference type="PANTHER" id="PTHR40036">
    <property type="entry name" value="MACROCIN O-METHYLTRANSFERASE"/>
    <property type="match status" value="1"/>
</dbReference>
<dbReference type="AlphaFoldDB" id="A0A381QUZ0"/>